<comment type="cofactor">
    <cofactor evidence="3">
        <name>FMN</name>
        <dbReference type="ChEBI" id="CHEBI:58210"/>
    </cofactor>
    <text evidence="3">Binds 1 FMN per subunit.</text>
</comment>
<evidence type="ECO:0000259" key="6">
    <source>
        <dbReference type="Pfam" id="PF04127"/>
    </source>
</evidence>
<dbReference type="GO" id="GO:0015937">
    <property type="term" value="P:coenzyme A biosynthetic process"/>
    <property type="evidence" value="ECO:0007669"/>
    <property type="project" value="UniProtKB-UniRule"/>
</dbReference>
<evidence type="ECO:0000256" key="1">
    <source>
        <dbReference type="ARBA" id="ARBA00022793"/>
    </source>
</evidence>
<dbReference type="SUPFAM" id="SSF102645">
    <property type="entry name" value="CoaB-like"/>
    <property type="match status" value="1"/>
</dbReference>
<dbReference type="InterPro" id="IPR036551">
    <property type="entry name" value="Flavin_trans-like"/>
</dbReference>
<sequence>MRIVMGVGGGIAAYKSASLLRLFTEAGHNVSVIPTEASKRFVGVATWEALSGNTVSSSVFDEVEKVNHVRLGHEADLIVVAPATADLLARAASGQADDLLTNTLLMARGPVLFAPAMHTEMWAHPATRANVQTLRSRGALVMEPGVGRLTGTDSGAGRLPDPEDIFAAAIAAATPPEDPAALPGPLHGKTVTVTAGGTREPLDPVRFLGNRSSGKQGAALARAALDAGARVRFIAAHMDVPAPDGVELTRVETALELREAVHAAAVDSDVLIMAAAVADFRPDTQSNTKIKKRDDGADPVITLVRNPDILAEAVQQRSKAAAGTARPALIVGFAAETGDGSADVLDYGRQKLKRKGCDLLVLNRVGTSLVFGQDSTEVTLLSPQDSESVPPPSYTGTKTDVAQRIIGRIEQELEAALPVR</sequence>
<comment type="function">
    <text evidence="4">Catalyzes two steps in the biosynthesis of coenzyme A. In the first step cysteine is conjugated to 4'-phosphopantothenate to form 4-phosphopantothenoylcysteine, in the latter compound is decarboxylated to form 4'-phosphopantotheine.</text>
</comment>
<accession>A0A975S4L2</accession>
<dbReference type="NCBIfam" id="TIGR00521">
    <property type="entry name" value="coaBC_dfp"/>
    <property type="match status" value="1"/>
</dbReference>
<dbReference type="Gene3D" id="3.40.50.10300">
    <property type="entry name" value="CoaB-like"/>
    <property type="match status" value="1"/>
</dbReference>
<dbReference type="GO" id="GO:0004632">
    <property type="term" value="F:phosphopantothenate--cysteine ligase activity"/>
    <property type="evidence" value="ECO:0007669"/>
    <property type="project" value="UniProtKB-UniRule"/>
</dbReference>
<dbReference type="HAMAP" id="MF_02225">
    <property type="entry name" value="CoaBC"/>
    <property type="match status" value="1"/>
</dbReference>
<dbReference type="InterPro" id="IPR003382">
    <property type="entry name" value="Flavoprotein"/>
</dbReference>
<feature type="region of interest" description="Phosphopantothenate--cysteine ligase" evidence="3">
    <location>
        <begin position="191"/>
        <end position="420"/>
    </location>
</feature>
<keyword evidence="3" id="KW-0511">Multifunctional enzyme</keyword>
<feature type="binding site" evidence="3">
    <location>
        <position position="355"/>
    </location>
    <ligand>
        <name>CTP</name>
        <dbReference type="ChEBI" id="CHEBI:37563"/>
    </ligand>
</feature>
<reference evidence="7" key="1">
    <citation type="submission" date="2021-06" db="EMBL/GenBank/DDBJ databases">
        <title>Novel species in genus Arthrobacter.</title>
        <authorList>
            <person name="Zhang G."/>
        </authorList>
    </citation>
    <scope>NUCLEOTIDE SEQUENCE</scope>
    <source>
        <strain evidence="7">Zg-ZUI122</strain>
    </source>
</reference>
<dbReference type="InterPro" id="IPR005252">
    <property type="entry name" value="CoaBC"/>
</dbReference>
<keyword evidence="2 3" id="KW-0456">Lyase</keyword>
<evidence type="ECO:0000313" key="7">
    <source>
        <dbReference type="EMBL" id="QWQ34977.1"/>
    </source>
</evidence>
<feature type="binding site" evidence="3">
    <location>
        <begin position="307"/>
        <end position="310"/>
    </location>
    <ligand>
        <name>CTP</name>
        <dbReference type="ChEBI" id="CHEBI:37563"/>
    </ligand>
</feature>
<dbReference type="GO" id="GO:0015941">
    <property type="term" value="P:pantothenate catabolic process"/>
    <property type="evidence" value="ECO:0007669"/>
    <property type="project" value="InterPro"/>
</dbReference>
<feature type="domain" description="Flavoprotein" evidence="5">
    <location>
        <begin position="1"/>
        <end position="168"/>
    </location>
</feature>
<comment type="similarity">
    <text evidence="3 4">In the C-terminal section; belongs to the PPC synthetase family.</text>
</comment>
<keyword evidence="3 4" id="KW-0288">FMN</keyword>
<dbReference type="EMBL" id="CP076456">
    <property type="protein sequence ID" value="QWQ34977.1"/>
    <property type="molecule type" value="Genomic_DNA"/>
</dbReference>
<dbReference type="KEGG" id="asun:KG104_10570"/>
<dbReference type="GO" id="GO:0071513">
    <property type="term" value="C:phosphopantothenoylcysteine decarboxylase complex"/>
    <property type="evidence" value="ECO:0007669"/>
    <property type="project" value="TreeGrafter"/>
</dbReference>
<keyword evidence="1 3" id="KW-0210">Decarboxylase</keyword>
<organism evidence="7 8">
    <name type="scientific">Arthrobacter sunyaminii</name>
    <dbReference type="NCBI Taxonomy" id="2816859"/>
    <lineage>
        <taxon>Bacteria</taxon>
        <taxon>Bacillati</taxon>
        <taxon>Actinomycetota</taxon>
        <taxon>Actinomycetes</taxon>
        <taxon>Micrococcales</taxon>
        <taxon>Micrococcaceae</taxon>
        <taxon>Arthrobacter</taxon>
    </lineage>
</organism>
<keyword evidence="8" id="KW-1185">Reference proteome</keyword>
<dbReference type="PANTHER" id="PTHR14359:SF6">
    <property type="entry name" value="PHOSPHOPANTOTHENOYLCYSTEINE DECARBOXYLASE"/>
    <property type="match status" value="1"/>
</dbReference>
<keyword evidence="3" id="KW-0460">Magnesium</keyword>
<dbReference type="GO" id="GO:0010181">
    <property type="term" value="F:FMN binding"/>
    <property type="evidence" value="ECO:0007669"/>
    <property type="project" value="UniProtKB-UniRule"/>
</dbReference>
<comment type="catalytic activity">
    <reaction evidence="3 4">
        <text>N-[(R)-4-phosphopantothenoyl]-L-cysteine + H(+) = (R)-4'-phosphopantetheine + CO2</text>
        <dbReference type="Rhea" id="RHEA:16793"/>
        <dbReference type="ChEBI" id="CHEBI:15378"/>
        <dbReference type="ChEBI" id="CHEBI:16526"/>
        <dbReference type="ChEBI" id="CHEBI:59458"/>
        <dbReference type="ChEBI" id="CHEBI:61723"/>
        <dbReference type="EC" id="4.1.1.36"/>
    </reaction>
</comment>
<feature type="binding site" evidence="3">
    <location>
        <position position="333"/>
    </location>
    <ligand>
        <name>CTP</name>
        <dbReference type="ChEBI" id="CHEBI:37563"/>
    </ligand>
</feature>
<dbReference type="InterPro" id="IPR007085">
    <property type="entry name" value="DNA/pantothenate-metab_flavo_C"/>
</dbReference>
<dbReference type="Pfam" id="PF02441">
    <property type="entry name" value="Flavoprotein"/>
    <property type="match status" value="1"/>
</dbReference>
<dbReference type="GO" id="GO:0046872">
    <property type="term" value="F:metal ion binding"/>
    <property type="evidence" value="ECO:0007669"/>
    <property type="project" value="UniProtKB-KW"/>
</dbReference>
<keyword evidence="3 4" id="KW-0285">Flavoprotein</keyword>
<dbReference type="AlphaFoldDB" id="A0A975S4L2"/>
<comment type="catalytic activity">
    <reaction evidence="3 4">
        <text>(R)-4'-phosphopantothenate + L-cysteine + CTP = N-[(R)-4-phosphopantothenoyl]-L-cysteine + CMP + diphosphate + H(+)</text>
        <dbReference type="Rhea" id="RHEA:19397"/>
        <dbReference type="ChEBI" id="CHEBI:10986"/>
        <dbReference type="ChEBI" id="CHEBI:15378"/>
        <dbReference type="ChEBI" id="CHEBI:33019"/>
        <dbReference type="ChEBI" id="CHEBI:35235"/>
        <dbReference type="ChEBI" id="CHEBI:37563"/>
        <dbReference type="ChEBI" id="CHEBI:59458"/>
        <dbReference type="ChEBI" id="CHEBI:60377"/>
        <dbReference type="EC" id="6.3.2.5"/>
    </reaction>
</comment>
<dbReference type="EC" id="6.3.2.5" evidence="3"/>
<comment type="cofactor">
    <cofactor evidence="3">
        <name>Mg(2+)</name>
        <dbReference type="ChEBI" id="CHEBI:18420"/>
    </cofactor>
</comment>
<comment type="caution">
    <text evidence="3">Lacks conserved residue(s) required for the propagation of feature annotation.</text>
</comment>
<comment type="similarity">
    <text evidence="3 4">In the N-terminal section; belongs to the HFCD (homo-oligomeric flavin containing Cys decarboxylase) superfamily.</text>
</comment>
<gene>
    <name evidence="3 7" type="primary">coaBC</name>
    <name evidence="7" type="ORF">KG104_10570</name>
</gene>
<feature type="region of interest" description="Phosphopantothenoylcysteine decarboxylase" evidence="3">
    <location>
        <begin position="1"/>
        <end position="190"/>
    </location>
</feature>
<dbReference type="EC" id="4.1.1.36" evidence="3"/>
<dbReference type="SUPFAM" id="SSF52507">
    <property type="entry name" value="Homo-oligomeric flavin-containing Cys decarboxylases, HFCD"/>
    <property type="match status" value="1"/>
</dbReference>
<keyword evidence="3 4" id="KW-0436">Ligase</keyword>
<keyword evidence="3" id="KW-0479">Metal-binding</keyword>
<evidence type="ECO:0000313" key="8">
    <source>
        <dbReference type="Proteomes" id="UP000680588"/>
    </source>
</evidence>
<feature type="binding site" evidence="3">
    <location>
        <position position="289"/>
    </location>
    <ligand>
        <name>CTP</name>
        <dbReference type="ChEBI" id="CHEBI:37563"/>
    </ligand>
</feature>
<feature type="binding site" evidence="3">
    <location>
        <position position="279"/>
    </location>
    <ligand>
        <name>CTP</name>
        <dbReference type="ChEBI" id="CHEBI:37563"/>
    </ligand>
</feature>
<comment type="pathway">
    <text evidence="3 4">Cofactor biosynthesis; coenzyme A biosynthesis; CoA from (R)-pantothenate: step 3/5.</text>
</comment>
<feature type="domain" description="DNA/pantothenate metabolism flavoprotein C-terminal" evidence="6">
    <location>
        <begin position="186"/>
        <end position="411"/>
    </location>
</feature>
<dbReference type="GO" id="GO:0004633">
    <property type="term" value="F:phosphopantothenoylcysteine decarboxylase activity"/>
    <property type="evidence" value="ECO:0007669"/>
    <property type="project" value="UniProtKB-UniRule"/>
</dbReference>
<evidence type="ECO:0000256" key="4">
    <source>
        <dbReference type="RuleBase" id="RU364078"/>
    </source>
</evidence>
<name>A0A975S4L2_9MICC</name>
<comment type="pathway">
    <text evidence="3 4">Cofactor biosynthesis; coenzyme A biosynthesis; CoA from (R)-pantothenate: step 2/5.</text>
</comment>
<protein>
    <recommendedName>
        <fullName evidence="3">Coenzyme A biosynthesis bifunctional protein CoaBC</fullName>
    </recommendedName>
    <alternativeName>
        <fullName evidence="3">DNA/pantothenate metabolism flavoprotein</fullName>
    </alternativeName>
    <alternativeName>
        <fullName evidence="3">Phosphopantothenoylcysteine synthetase/decarboxylase</fullName>
        <shortName evidence="3">PPCS-PPCDC</shortName>
    </alternativeName>
    <domain>
        <recommendedName>
            <fullName evidence="3">Phosphopantothenoylcysteine decarboxylase</fullName>
            <shortName evidence="3">PPC decarboxylase</shortName>
            <shortName evidence="3">PPC-DC</shortName>
            <ecNumber evidence="3">4.1.1.36</ecNumber>
        </recommendedName>
        <alternativeName>
            <fullName evidence="3">CoaC</fullName>
        </alternativeName>
    </domain>
    <domain>
        <recommendedName>
            <fullName evidence="3">Phosphopantothenate--cysteine ligase</fullName>
            <ecNumber evidence="3">6.3.2.5</ecNumber>
        </recommendedName>
        <alternativeName>
            <fullName evidence="3">CoaB</fullName>
        </alternativeName>
        <alternativeName>
            <fullName evidence="3">Phosphopantothenoylcysteine synthetase</fullName>
            <shortName evidence="3">PPC synthetase</shortName>
            <shortName evidence="3">PPC-S</shortName>
        </alternativeName>
    </domain>
</protein>
<dbReference type="InterPro" id="IPR035929">
    <property type="entry name" value="CoaB-like_sf"/>
</dbReference>
<dbReference type="Proteomes" id="UP000680588">
    <property type="component" value="Chromosome"/>
</dbReference>
<dbReference type="PANTHER" id="PTHR14359">
    <property type="entry name" value="HOMO-OLIGOMERIC FLAVIN CONTAINING CYS DECARBOXYLASE FAMILY"/>
    <property type="match status" value="1"/>
</dbReference>
<comment type="function">
    <text evidence="3">Catalyzes two sequential steps in the biosynthesis of coenzyme A. In the first step cysteine is conjugated to 4'-phosphopantothenate to form 4-phosphopantothenoylcysteine. In the second step the latter compound is decarboxylated to form 4'-phosphopantotheine.</text>
</comment>
<evidence type="ECO:0000259" key="5">
    <source>
        <dbReference type="Pfam" id="PF02441"/>
    </source>
</evidence>
<dbReference type="Gene3D" id="3.40.50.1950">
    <property type="entry name" value="Flavin prenyltransferase-like"/>
    <property type="match status" value="1"/>
</dbReference>
<evidence type="ECO:0000256" key="2">
    <source>
        <dbReference type="ARBA" id="ARBA00023239"/>
    </source>
</evidence>
<dbReference type="Pfam" id="PF04127">
    <property type="entry name" value="DFP"/>
    <property type="match status" value="1"/>
</dbReference>
<proteinExistence type="inferred from homology"/>
<feature type="binding site" evidence="3">
    <location>
        <position position="351"/>
    </location>
    <ligand>
        <name>CTP</name>
        <dbReference type="ChEBI" id="CHEBI:37563"/>
    </ligand>
</feature>
<evidence type="ECO:0000256" key="3">
    <source>
        <dbReference type="HAMAP-Rule" id="MF_02225"/>
    </source>
</evidence>
<dbReference type="RefSeq" id="WP_207346985.1">
    <property type="nucleotide sequence ID" value="NZ_CP076456.1"/>
</dbReference>